<organism evidence="1 2">
    <name type="scientific">[Bacteroides] pectinophilus ATCC 43243</name>
    <dbReference type="NCBI Taxonomy" id="483218"/>
    <lineage>
        <taxon>Bacteria</taxon>
        <taxon>Bacillati</taxon>
        <taxon>Bacillota</taxon>
        <taxon>Clostridia</taxon>
        <taxon>Eubacteriales</taxon>
    </lineage>
</organism>
<dbReference type="AlphaFoldDB" id="B7AWJ9"/>
<reference evidence="1 2" key="2">
    <citation type="submission" date="2008-11" db="EMBL/GenBank/DDBJ databases">
        <authorList>
            <person name="Fulton L."/>
            <person name="Clifton S."/>
            <person name="Fulton B."/>
            <person name="Xu J."/>
            <person name="Minx P."/>
            <person name="Pepin K.H."/>
            <person name="Johnson M."/>
            <person name="Bhonagiri V."/>
            <person name="Nash W.E."/>
            <person name="Mardis E.R."/>
            <person name="Wilson R.K."/>
        </authorList>
    </citation>
    <scope>NUCLEOTIDE SEQUENCE [LARGE SCALE GENOMIC DNA]</scope>
    <source>
        <strain evidence="1 2">ATCC 43243</strain>
    </source>
</reference>
<proteinExistence type="predicted"/>
<dbReference type="eggNOG" id="COG2206">
    <property type="taxonomic scope" value="Bacteria"/>
</dbReference>
<keyword evidence="2" id="KW-1185">Reference proteome</keyword>
<evidence type="ECO:0008006" key="3">
    <source>
        <dbReference type="Google" id="ProtNLM"/>
    </source>
</evidence>
<dbReference type="Gene3D" id="1.10.3210.10">
    <property type="entry name" value="Hypothetical protein af1432"/>
    <property type="match status" value="1"/>
</dbReference>
<name>B7AWJ9_9FIRM</name>
<gene>
    <name evidence="1" type="ORF">BACPEC_03099</name>
</gene>
<dbReference type="Proteomes" id="UP000003136">
    <property type="component" value="Unassembled WGS sequence"/>
</dbReference>
<dbReference type="HOGENOM" id="CLU_3058643_0_0_9"/>
<evidence type="ECO:0000313" key="2">
    <source>
        <dbReference type="Proteomes" id="UP000003136"/>
    </source>
</evidence>
<protein>
    <recommendedName>
        <fullName evidence="3">HD-GYP domain-containing protein</fullName>
    </recommendedName>
</protein>
<reference evidence="1 2" key="1">
    <citation type="submission" date="2008-11" db="EMBL/GenBank/DDBJ databases">
        <title>Draft genome sequence of Bacteroides pectinophilus (ATCC 43243).</title>
        <authorList>
            <person name="Sudarsanam P."/>
            <person name="Ley R."/>
            <person name="Guruge J."/>
            <person name="Turnbaugh P.J."/>
            <person name="Mahowald M."/>
            <person name="Liep D."/>
            <person name="Gordon J."/>
        </authorList>
    </citation>
    <scope>NUCLEOTIDE SEQUENCE [LARGE SCALE GENOMIC DNA]</scope>
    <source>
        <strain evidence="1 2">ATCC 43243</strain>
    </source>
</reference>
<evidence type="ECO:0000313" key="1">
    <source>
        <dbReference type="EMBL" id="EEC56590.1"/>
    </source>
</evidence>
<comment type="caution">
    <text evidence="1">The sequence shown here is derived from an EMBL/GenBank/DDBJ whole genome shotgun (WGS) entry which is preliminary data.</text>
</comment>
<dbReference type="EMBL" id="ABVQ01000037">
    <property type="protein sequence ID" value="EEC56590.1"/>
    <property type="molecule type" value="Genomic_DNA"/>
</dbReference>
<dbReference type="STRING" id="483218.BACPEC_03099"/>
<accession>B7AWJ9</accession>
<sequence length="53" mass="6120">MACIDIYQALTEDRPYKKSLSHEKTCEMLDDMAQKGFVDSDIFKKIRECFGGI</sequence>